<keyword evidence="1" id="KW-0175">Coiled coil</keyword>
<dbReference type="PANTHER" id="PTHR36180">
    <property type="entry name" value="DNA-BINDING PROTEIN-RELATED-RELATED"/>
    <property type="match status" value="1"/>
</dbReference>
<evidence type="ECO:0000259" key="2">
    <source>
        <dbReference type="PROSITE" id="PS51750"/>
    </source>
</evidence>
<name>A0A171PVP4_9VIRU</name>
<dbReference type="SMART" id="SM01040">
    <property type="entry name" value="Bro-N"/>
    <property type="match status" value="1"/>
</dbReference>
<protein>
    <submittedName>
        <fullName evidence="3">Bro22</fullName>
    </submittedName>
</protein>
<evidence type="ECO:0000313" key="3">
    <source>
        <dbReference type="EMBL" id="AJP09125.1"/>
    </source>
</evidence>
<dbReference type="InterPro" id="IPR003497">
    <property type="entry name" value="BRO_N_domain"/>
</dbReference>
<dbReference type="GeneID" id="41900761"/>
<feature type="coiled-coil region" evidence="1">
    <location>
        <begin position="180"/>
        <end position="207"/>
    </location>
</feature>
<feature type="domain" description="Bro-N" evidence="2">
    <location>
        <begin position="17"/>
        <end position="125"/>
    </location>
</feature>
<proteinExistence type="predicted"/>
<accession>A0A171PVP4</accession>
<dbReference type="EMBL" id="KJ755191">
    <property type="protein sequence ID" value="AJP09125.1"/>
    <property type="molecule type" value="Genomic_DNA"/>
</dbReference>
<sequence length="509" mass="58659">MASLTKKVYKFGKKLCEIWLIEIPKNDKEPTFLFLAANVADFLGYTRTRDAINRHVKAKWRKNWNEIKDAVFHGPLELPHNWQPNSVFLTEAGVYALVVRSKLQEAEDFQEWLFEEVLPSIRRTGRYGVSSDAVAAYDKQLADAQMEAMRAKLELSDFKLTVTKYDARIADLQLQNQTAVTKYEARVAELQRTIAVYEQRMMAMRDIAGQCERRTIAEYEGRVERMRGVISDMTRSNDGLGAQFLANAMYADAAVHQSDAVRDQMYGLRHRIVPVLDDRPDKDELLVVYYWWERGRMMLRVRRIQRAELELCDRLMERYHTQGRPPPAVYSWLTGATKYYQVVCPNAVTVWNKLRTTYLNFFYGLSEENTAKTIYKVLNADEIRSNYARDRAMCAQNLKKDAIKIEEFTAMELRDAEHAVVACLTAPEDAPAAMRSIVREQLDEVRAEASFAEPRLSRNSTTFSYEQIAEASRKYREYMLNITDGVVAFGRAVTQCAEERSGAVGKLML</sequence>
<dbReference type="Proteomes" id="UP000232922">
    <property type="component" value="Genome"/>
</dbReference>
<reference evidence="4" key="1">
    <citation type="submission" date="2014-04" db="EMBL/GenBank/DDBJ databases">
        <authorList>
            <person name="Wei Y."/>
            <person name="Huang G."/>
            <person name="Cheng X."/>
        </authorList>
    </citation>
    <scope>NUCLEOTIDE SEQUENCE [LARGE SCALE GENOMIC DNA]</scope>
</reference>
<evidence type="ECO:0000313" key="4">
    <source>
        <dbReference type="Proteomes" id="UP000232922"/>
    </source>
</evidence>
<dbReference type="Pfam" id="PF02498">
    <property type="entry name" value="Bro-N"/>
    <property type="match status" value="1"/>
</dbReference>
<dbReference type="PANTHER" id="PTHR36180:SF2">
    <property type="entry name" value="BRO FAMILY PROTEIN"/>
    <property type="match status" value="1"/>
</dbReference>
<dbReference type="PROSITE" id="PS51750">
    <property type="entry name" value="BRO_N"/>
    <property type="match status" value="1"/>
</dbReference>
<dbReference type="RefSeq" id="YP_009701625.1">
    <property type="nucleotide sequence ID" value="NC_044938.1"/>
</dbReference>
<organism evidence="3 4">
    <name type="scientific">Heliothis virescens ascovirus 3f</name>
    <dbReference type="NCBI Taxonomy" id="328614"/>
    <lineage>
        <taxon>Viruses</taxon>
        <taxon>Varidnaviria</taxon>
        <taxon>Bamfordvirae</taxon>
        <taxon>Nucleocytoviricota</taxon>
        <taxon>Megaviricetes</taxon>
        <taxon>Pimascovirales</taxon>
        <taxon>Pimascovirales incertae sedis</taxon>
        <taxon>Ascoviridae</taxon>
        <taxon>Ascovirus</taxon>
        <taxon>Ascovirus hvav3a</taxon>
    </lineage>
</organism>
<dbReference type="KEGG" id="vg:41900761"/>
<evidence type="ECO:0000256" key="1">
    <source>
        <dbReference type="SAM" id="Coils"/>
    </source>
</evidence>